<accession>A0A2I8VFK1</accession>
<dbReference type="PANTHER" id="PTHR38074">
    <property type="entry name" value="ALTERED INHERITANCE OF MITOCHONDRIA PROTEIN 24, MITOCHONDRIAL"/>
    <property type="match status" value="1"/>
</dbReference>
<dbReference type="AlphaFoldDB" id="A0A2I8VFK1"/>
<evidence type="ECO:0008006" key="3">
    <source>
        <dbReference type="Google" id="ProtNLM"/>
    </source>
</evidence>
<dbReference type="InterPro" id="IPR002838">
    <property type="entry name" value="AIM24"/>
</dbReference>
<dbReference type="RefSeq" id="WP_103424336.1">
    <property type="nucleotide sequence ID" value="NZ_CP026309.1"/>
</dbReference>
<keyword evidence="2" id="KW-1185">Reference proteome</keyword>
<dbReference type="KEGG" id="srub:C2R22_02755"/>
<dbReference type="PANTHER" id="PTHR38074:SF1">
    <property type="entry name" value="ALTERED INHERITANCE OF MITOCHONDRIA PROTEIN 24, MITOCHONDRIAL"/>
    <property type="match status" value="1"/>
</dbReference>
<name>A0A2I8VFK1_9EURY</name>
<protein>
    <recommendedName>
        <fullName evidence="3">AIM24 family protein</fullName>
    </recommendedName>
</protein>
<dbReference type="GeneID" id="35590974"/>
<evidence type="ECO:0000313" key="1">
    <source>
        <dbReference type="EMBL" id="AUV80710.1"/>
    </source>
</evidence>
<evidence type="ECO:0000313" key="2">
    <source>
        <dbReference type="Proteomes" id="UP000236584"/>
    </source>
</evidence>
<dbReference type="Proteomes" id="UP000236584">
    <property type="component" value="Chromosome"/>
</dbReference>
<dbReference type="Pfam" id="PF01987">
    <property type="entry name" value="AIM24"/>
    <property type="match status" value="1"/>
</dbReference>
<dbReference type="EMBL" id="CP026309">
    <property type="protein sequence ID" value="AUV80710.1"/>
    <property type="molecule type" value="Genomic_DNA"/>
</dbReference>
<dbReference type="OrthoDB" id="298062at2157"/>
<dbReference type="Gene3D" id="3.60.160.10">
    <property type="entry name" value="Mitochondrial biogenesis AIM24"/>
    <property type="match status" value="1"/>
</dbReference>
<organism evidence="1 2">
    <name type="scientific">Salinigranum rubrum</name>
    <dbReference type="NCBI Taxonomy" id="755307"/>
    <lineage>
        <taxon>Archaea</taxon>
        <taxon>Methanobacteriati</taxon>
        <taxon>Methanobacteriota</taxon>
        <taxon>Stenosarchaea group</taxon>
        <taxon>Halobacteria</taxon>
        <taxon>Halobacteriales</taxon>
        <taxon>Haloferacaceae</taxon>
        <taxon>Salinigranum</taxon>
    </lineage>
</organism>
<sequence length="220" mass="23435">MDLDQFISENAPQEGGDGFQLENSKLLDVSLDGSVMAKAGAMVAYTGDISFERKTEGGISGLLKKKVTGEGSVMMQASGTGHLYLADQGKEVQVLELDAGEEISVNGNDILAFESDVDWDIKMMDSIAGTSTGGLFNVYLKGPGQVAITTHGKPIVVPTPVRTDPQATVAWSGNVSPGTKRDLNLKSFIGRSSGETFQLDFSQEGGFVIIQPFEERNPVQ</sequence>
<dbReference type="InterPro" id="IPR036983">
    <property type="entry name" value="AIM24_sf"/>
</dbReference>
<dbReference type="InterPro" id="IPR016031">
    <property type="entry name" value="Trp_RNA-bd_attenuator-like_dom"/>
</dbReference>
<gene>
    <name evidence="1" type="ORF">C2R22_02755</name>
</gene>
<proteinExistence type="predicted"/>
<reference evidence="1 2" key="1">
    <citation type="submission" date="2018-01" db="EMBL/GenBank/DDBJ databases">
        <title>Complete genome sequence of Salinigranum rubrum GX10T, an extremely halophilic archaeon isolated from a marine solar saltern.</title>
        <authorList>
            <person name="Han S."/>
        </authorList>
    </citation>
    <scope>NUCLEOTIDE SEQUENCE [LARGE SCALE GENOMIC DNA]</scope>
    <source>
        <strain evidence="1 2">GX10</strain>
    </source>
</reference>
<dbReference type="SUPFAM" id="SSF51219">
    <property type="entry name" value="TRAP-like"/>
    <property type="match status" value="1"/>
</dbReference>